<evidence type="ECO:0000313" key="21">
    <source>
        <dbReference type="Proteomes" id="UP001152320"/>
    </source>
</evidence>
<dbReference type="OrthoDB" id="10035764at2759"/>
<dbReference type="Pfam" id="PF19030">
    <property type="entry name" value="TSP1_ADAMTS"/>
    <property type="match status" value="2"/>
</dbReference>
<feature type="active site" evidence="15 18">
    <location>
        <position position="372"/>
    </location>
</feature>
<keyword evidence="14" id="KW-0325">Glycoprotein</keyword>
<dbReference type="Gene3D" id="3.40.1620.60">
    <property type="match status" value="1"/>
</dbReference>
<keyword evidence="9" id="KW-0378">Hydrolase</keyword>
<evidence type="ECO:0000256" key="16">
    <source>
        <dbReference type="PIRSR" id="PIRSR613273-2"/>
    </source>
</evidence>
<feature type="domain" description="Peptidase M12B" evidence="19">
    <location>
        <begin position="223"/>
        <end position="432"/>
    </location>
</feature>
<dbReference type="GO" id="GO:0006508">
    <property type="term" value="P:proteolysis"/>
    <property type="evidence" value="ECO:0007669"/>
    <property type="project" value="UniProtKB-KW"/>
</dbReference>
<dbReference type="InterPro" id="IPR010294">
    <property type="entry name" value="ADAMTS_spacer1"/>
</dbReference>
<evidence type="ECO:0000313" key="20">
    <source>
        <dbReference type="EMBL" id="KAJ8019593.1"/>
    </source>
</evidence>
<keyword evidence="11" id="KW-0482">Metalloprotease</keyword>
<organism evidence="20 21">
    <name type="scientific">Holothuria leucospilota</name>
    <name type="common">Black long sea cucumber</name>
    <name type="synonym">Mertensiothuria leucospilota</name>
    <dbReference type="NCBI Taxonomy" id="206669"/>
    <lineage>
        <taxon>Eukaryota</taxon>
        <taxon>Metazoa</taxon>
        <taxon>Echinodermata</taxon>
        <taxon>Eleutherozoa</taxon>
        <taxon>Echinozoa</taxon>
        <taxon>Holothuroidea</taxon>
        <taxon>Aspidochirotacea</taxon>
        <taxon>Aspidochirotida</taxon>
        <taxon>Holothuriidae</taxon>
        <taxon>Holothuria</taxon>
    </lineage>
</organism>
<dbReference type="InterPro" id="IPR002870">
    <property type="entry name" value="Peptidase_M12B_N"/>
</dbReference>
<comment type="cofactor">
    <cofactor evidence="16">
        <name>Zn(2+)</name>
        <dbReference type="ChEBI" id="CHEBI:29105"/>
    </cofactor>
    <text evidence="16">Binds 1 zinc ion per subunit.</text>
</comment>
<accession>A0A9Q1BBQ5</accession>
<keyword evidence="13 17" id="KW-1015">Disulfide bond</keyword>
<evidence type="ECO:0000256" key="12">
    <source>
        <dbReference type="ARBA" id="ARBA00023145"/>
    </source>
</evidence>
<keyword evidence="8" id="KW-0677">Repeat</keyword>
<keyword evidence="5" id="KW-0165">Cleavage on pair of basic residues</keyword>
<evidence type="ECO:0000256" key="5">
    <source>
        <dbReference type="ARBA" id="ARBA00022685"/>
    </source>
</evidence>
<evidence type="ECO:0000256" key="1">
    <source>
        <dbReference type="ARBA" id="ARBA00004498"/>
    </source>
</evidence>
<keyword evidence="10 16" id="KW-0862">Zinc</keyword>
<comment type="caution">
    <text evidence="18">Lacks conserved residue(s) required for the propagation of feature annotation.</text>
</comment>
<gene>
    <name evidence="20" type="ORF">HOLleu_41243</name>
</gene>
<dbReference type="PANTHER" id="PTHR13723">
    <property type="entry name" value="ADAMTS A DISINTEGRIN AND METALLOPROTEASE WITH THROMBOSPONDIN MOTIFS PROTEASE"/>
    <property type="match status" value="1"/>
</dbReference>
<reference evidence="20" key="1">
    <citation type="submission" date="2021-10" db="EMBL/GenBank/DDBJ databases">
        <title>Tropical sea cucumber genome reveals ecological adaptation and Cuvierian tubules defense mechanism.</title>
        <authorList>
            <person name="Chen T."/>
        </authorList>
    </citation>
    <scope>NUCLEOTIDE SEQUENCE</scope>
    <source>
        <strain evidence="20">Nanhai2018</strain>
        <tissue evidence="20">Muscle</tissue>
    </source>
</reference>
<sequence>MKEEMSPLKLRLLFSCAVFITYVHHGMARVTFDNDDLKAYDTFPDKIHDYDVVFPSVLHHNRYKRDTQSTFTTKLKLQAFGEDLHLTLFSSERFFRPDLEVTYINPDNTVTKKPLGLSRDCFYQGFSPTHNYSRAVITMCDDDVYGYVDQGGDGIFITPLNEEHTKEYARQKRSTGRPHLIYRRALNEDEFCPVKYESELDPVNRGHDGIFAEQATEEYTPPKYMEVLLILDVDFVTKRGPDTETYAMALMHVASRRYVEPSLDVTMRLYIVDVIALSTDSATIYGNPLSLSSNGETTLDSLRAWNAASFIANGESGHWDNAIIVSGKDLLTSDGNPGLLGIASILGTCIIGEGASVNEDTGLSGGLTIAHEVGHTLTLVHDEDAGCQTPSGFVMSTFARSTPNAFFWSTCSSFNLKIYFRSPASDCMDNIPFGLDALPVLVLPGQMYDLDQQCIQAYGDGVETCDSLEVSCEALQCTAGGDCIETFRTTAEGTPCGEDMICLGAQCVPSDSVPQPENGGWSSWTEWECSRTCGCGVLRRQRLCDNPKTQWGGAHCVGEGTENTLCNCNSCGNTPDDHRNEQCAASDDVPLDGILYSWVALFGNFIDEIFYCQNPCQTTLPTGYLRPPFENVDGTDCWDHEISDWSTLQKCVSGICQEFGCDGVQGSTKSFDSCRICNSDGSTCSQTTDSFASGTLSIFNDIVTIPEGATSVVITNNDLINGNHIAISGLTSTAFYFIGSGSSPSPNIRSWFLTMTIIHDFDGNAETFFTQGPTIEPLLIQIFLTTQITNSVNYEFYTPNAGTSYFWNVCDYGSCSVSCGGGMQSREITCDEVVGGTQTVVDDSVCASNVGTKPDTTQSCNTVECPSWVDGDFGPCSQSCDTGMQSRDVECQYDGSTVADGLCEAEKPETTQSCNEFLCDADELCCEYIRSSSGTVERTAATEGRNCIITLIAPIGTTFELDNVDIDISCRLSGLVVTCHG</sequence>
<feature type="binding site" evidence="16">
    <location>
        <position position="427"/>
    </location>
    <ligand>
        <name>Ca(2+)</name>
        <dbReference type="ChEBI" id="CHEBI:29108"/>
        <label>1</label>
    </ligand>
</feature>
<feature type="disulfide bond" evidence="17">
    <location>
        <begin position="496"/>
        <end position="507"/>
    </location>
</feature>
<protein>
    <submittedName>
        <fullName evidence="20">A disintegrin and metalloproteinase with thrombospondin motifs 6</fullName>
    </submittedName>
</protein>
<feature type="disulfide bond" evidence="17">
    <location>
        <begin position="472"/>
        <end position="502"/>
    </location>
</feature>
<dbReference type="Pfam" id="PF17771">
    <property type="entry name" value="ADAMTS_CR_2"/>
    <property type="match status" value="1"/>
</dbReference>
<dbReference type="Gene3D" id="2.20.100.10">
    <property type="entry name" value="Thrombospondin type-1 (TSP1) repeat"/>
    <property type="match status" value="3"/>
</dbReference>
<proteinExistence type="predicted"/>
<dbReference type="Pfam" id="PF00090">
    <property type="entry name" value="TSP_1"/>
    <property type="match status" value="1"/>
</dbReference>
<dbReference type="InterPro" id="IPR001590">
    <property type="entry name" value="Peptidase_M12B"/>
</dbReference>
<evidence type="ECO:0000259" key="19">
    <source>
        <dbReference type="PROSITE" id="PS50215"/>
    </source>
</evidence>
<dbReference type="InterPro" id="IPR041645">
    <property type="entry name" value="ADAMTS_CR_2"/>
</dbReference>
<dbReference type="PROSITE" id="PS50092">
    <property type="entry name" value="TSP1"/>
    <property type="match status" value="3"/>
</dbReference>
<dbReference type="SUPFAM" id="SSF55486">
    <property type="entry name" value="Metalloproteases ('zincins'), catalytic domain"/>
    <property type="match status" value="1"/>
</dbReference>
<feature type="binding site" evidence="16">
    <location>
        <position position="226"/>
    </location>
    <ligand>
        <name>Ca(2+)</name>
        <dbReference type="ChEBI" id="CHEBI:29108"/>
        <label>1</label>
    </ligand>
</feature>
<feature type="disulfide bond" evidence="17">
    <location>
        <begin position="529"/>
        <end position="566"/>
    </location>
</feature>
<evidence type="ECO:0000256" key="14">
    <source>
        <dbReference type="ARBA" id="ARBA00023180"/>
    </source>
</evidence>
<dbReference type="Pfam" id="PF01421">
    <property type="entry name" value="Reprolysin"/>
    <property type="match status" value="1"/>
</dbReference>
<evidence type="ECO:0000256" key="17">
    <source>
        <dbReference type="PIRSR" id="PIRSR613273-3"/>
    </source>
</evidence>
<keyword evidence="6 16" id="KW-0479">Metal-binding</keyword>
<dbReference type="Gene3D" id="3.40.390.10">
    <property type="entry name" value="Collagenase (Catalytic Domain)"/>
    <property type="match status" value="1"/>
</dbReference>
<feature type="disulfide bond" evidence="17">
    <location>
        <begin position="349"/>
        <end position="427"/>
    </location>
</feature>
<dbReference type="GO" id="GO:0046872">
    <property type="term" value="F:metal ion binding"/>
    <property type="evidence" value="ECO:0007669"/>
    <property type="project" value="UniProtKB-KW"/>
</dbReference>
<feature type="binding site" evidence="16 18">
    <location>
        <position position="375"/>
    </location>
    <ligand>
        <name>Zn(2+)</name>
        <dbReference type="ChEBI" id="CHEBI:29105"/>
        <note>catalytic</note>
    </ligand>
</feature>
<comment type="subcellular location">
    <subcellularLocation>
        <location evidence="1">Secreted</location>
        <location evidence="1">Extracellular space</location>
        <location evidence="1">Extracellular matrix</location>
    </subcellularLocation>
</comment>
<dbReference type="InterPro" id="IPR013273">
    <property type="entry name" value="ADAMTS/ADAMTS-like"/>
</dbReference>
<feature type="binding site" evidence="16">
    <location>
        <position position="226"/>
    </location>
    <ligand>
        <name>Ca(2+)</name>
        <dbReference type="ChEBI" id="CHEBI:29108"/>
        <label>2</label>
    </ligand>
</feature>
<evidence type="ECO:0000256" key="3">
    <source>
        <dbReference type="ARBA" id="ARBA00022530"/>
    </source>
</evidence>
<keyword evidence="12" id="KW-0865">Zymogen</keyword>
<dbReference type="PROSITE" id="PS50215">
    <property type="entry name" value="ADAM_MEPRO"/>
    <property type="match status" value="1"/>
</dbReference>
<evidence type="ECO:0000256" key="15">
    <source>
        <dbReference type="PIRSR" id="PIRSR613273-1"/>
    </source>
</evidence>
<dbReference type="InterPro" id="IPR045371">
    <property type="entry name" value="ADAMTS_CR_3"/>
</dbReference>
<dbReference type="EMBL" id="JAIZAY010000023">
    <property type="protein sequence ID" value="KAJ8019593.1"/>
    <property type="molecule type" value="Genomic_DNA"/>
</dbReference>
<dbReference type="InterPro" id="IPR050439">
    <property type="entry name" value="ADAMTS_ADAMTS-like"/>
</dbReference>
<dbReference type="Pfam" id="PF19236">
    <property type="entry name" value="ADAMTS_CR_3"/>
    <property type="match status" value="1"/>
</dbReference>
<evidence type="ECO:0000256" key="11">
    <source>
        <dbReference type="ARBA" id="ARBA00023049"/>
    </source>
</evidence>
<keyword evidence="3" id="KW-0272">Extracellular matrix</keyword>
<evidence type="ECO:0000256" key="10">
    <source>
        <dbReference type="ARBA" id="ARBA00022833"/>
    </source>
</evidence>
<dbReference type="AlphaFoldDB" id="A0A9Q1BBQ5"/>
<dbReference type="InterPro" id="IPR036383">
    <property type="entry name" value="TSP1_rpt_sf"/>
</dbReference>
<feature type="binding site" evidence="16 18">
    <location>
        <position position="381"/>
    </location>
    <ligand>
        <name>Zn(2+)</name>
        <dbReference type="ChEBI" id="CHEBI:29105"/>
        <note>catalytic</note>
    </ligand>
</feature>
<keyword evidence="4" id="KW-0645">Protease</keyword>
<evidence type="ECO:0000256" key="4">
    <source>
        <dbReference type="ARBA" id="ARBA00022670"/>
    </source>
</evidence>
<dbReference type="SMART" id="SM00209">
    <property type="entry name" value="TSP1"/>
    <property type="match status" value="3"/>
</dbReference>
<evidence type="ECO:0000256" key="2">
    <source>
        <dbReference type="ARBA" id="ARBA00022525"/>
    </source>
</evidence>
<dbReference type="GO" id="GO:0031012">
    <property type="term" value="C:extracellular matrix"/>
    <property type="evidence" value="ECO:0007669"/>
    <property type="project" value="TreeGrafter"/>
</dbReference>
<comment type="caution">
    <text evidence="20">The sequence shown here is derived from an EMBL/GenBank/DDBJ whole genome shotgun (WGS) entry which is preliminary data.</text>
</comment>
<dbReference type="Gene3D" id="2.60.120.830">
    <property type="match status" value="1"/>
</dbReference>
<evidence type="ECO:0000256" key="9">
    <source>
        <dbReference type="ARBA" id="ARBA00022801"/>
    </source>
</evidence>
<dbReference type="SMART" id="SM00608">
    <property type="entry name" value="ACR"/>
    <property type="match status" value="1"/>
</dbReference>
<feature type="binding site" evidence="16">
    <location>
        <position position="320"/>
    </location>
    <ligand>
        <name>Ca(2+)</name>
        <dbReference type="ChEBI" id="CHEBI:29108"/>
        <label>1</label>
    </ligand>
</feature>
<dbReference type="PANTHER" id="PTHR13723:SF311">
    <property type="entry name" value="ADAM CYSTEINE-RICH DOMAIN-CONTAINING PROTEIN"/>
    <property type="match status" value="1"/>
</dbReference>
<feature type="disulfide bond" evidence="17 18">
    <location>
        <begin position="387"/>
        <end position="411"/>
    </location>
</feature>
<feature type="disulfide bond" evidence="17">
    <location>
        <begin position="533"/>
        <end position="571"/>
    </location>
</feature>
<keyword evidence="21" id="KW-1185">Reference proteome</keyword>
<dbReference type="GO" id="GO:0004222">
    <property type="term" value="F:metalloendopeptidase activity"/>
    <property type="evidence" value="ECO:0007669"/>
    <property type="project" value="InterPro"/>
</dbReference>
<dbReference type="SUPFAM" id="SSF82895">
    <property type="entry name" value="TSP-1 type 1 repeat"/>
    <property type="match status" value="3"/>
</dbReference>
<feature type="binding site" description="in inhibited form" evidence="16">
    <location>
        <position position="192"/>
    </location>
    <ligand>
        <name>Zn(2+)</name>
        <dbReference type="ChEBI" id="CHEBI:29105"/>
        <note>catalytic</note>
    </ligand>
</feature>
<name>A0A9Q1BBQ5_HOLLE</name>
<keyword evidence="7" id="KW-0732">Signal</keyword>
<dbReference type="InterPro" id="IPR024079">
    <property type="entry name" value="MetalloPept_cat_dom_sf"/>
</dbReference>
<feature type="disulfide bond" evidence="17">
    <location>
        <begin position="465"/>
        <end position="483"/>
    </location>
</feature>
<feature type="binding site" evidence="16 18">
    <location>
        <position position="371"/>
    </location>
    <ligand>
        <name>Zn(2+)</name>
        <dbReference type="ChEBI" id="CHEBI:29105"/>
        <note>catalytic</note>
    </ligand>
</feature>
<keyword evidence="2" id="KW-0964">Secreted</keyword>
<keyword evidence="16" id="KW-0106">Calcium</keyword>
<dbReference type="GO" id="GO:0030198">
    <property type="term" value="P:extracellular matrix organization"/>
    <property type="evidence" value="ECO:0007669"/>
    <property type="project" value="InterPro"/>
</dbReference>
<evidence type="ECO:0000256" key="7">
    <source>
        <dbReference type="ARBA" id="ARBA00022729"/>
    </source>
</evidence>
<feature type="disulfide bond" evidence="17">
    <location>
        <begin position="544"/>
        <end position="556"/>
    </location>
</feature>
<evidence type="ECO:0000256" key="6">
    <source>
        <dbReference type="ARBA" id="ARBA00022723"/>
    </source>
</evidence>
<dbReference type="Proteomes" id="UP001152320">
    <property type="component" value="Chromosome 23"/>
</dbReference>
<evidence type="ECO:0000256" key="18">
    <source>
        <dbReference type="PROSITE-ProRule" id="PRU00276"/>
    </source>
</evidence>
<feature type="disulfide bond" evidence="17">
    <location>
        <begin position="454"/>
        <end position="477"/>
    </location>
</feature>
<dbReference type="InterPro" id="IPR006586">
    <property type="entry name" value="ADAM_Cys-rich"/>
</dbReference>
<evidence type="ECO:0000256" key="8">
    <source>
        <dbReference type="ARBA" id="ARBA00022737"/>
    </source>
</evidence>
<dbReference type="PRINTS" id="PR01857">
    <property type="entry name" value="ADAMTSFAMILY"/>
</dbReference>
<evidence type="ECO:0000256" key="13">
    <source>
        <dbReference type="ARBA" id="ARBA00023157"/>
    </source>
</evidence>
<dbReference type="Pfam" id="PF05986">
    <property type="entry name" value="ADAMTS_spacer1"/>
    <property type="match status" value="1"/>
</dbReference>
<dbReference type="Pfam" id="PF01562">
    <property type="entry name" value="Pep_M12B_propep"/>
    <property type="match status" value="1"/>
</dbReference>
<dbReference type="InterPro" id="IPR000884">
    <property type="entry name" value="TSP1_rpt"/>
</dbReference>